<organism evidence="3 4">
    <name type="scientific">Thiorhodovibrio winogradskyi</name>
    <dbReference type="NCBI Taxonomy" id="77007"/>
    <lineage>
        <taxon>Bacteria</taxon>
        <taxon>Pseudomonadati</taxon>
        <taxon>Pseudomonadota</taxon>
        <taxon>Gammaproteobacteria</taxon>
        <taxon>Chromatiales</taxon>
        <taxon>Chromatiaceae</taxon>
        <taxon>Thiorhodovibrio</taxon>
    </lineage>
</organism>
<dbReference type="PANTHER" id="PTHR33755:SF5">
    <property type="entry name" value="TYPE II TOXIN-ANTITOXIN SYSTEM RELE_PARE FAMILY TOXIN"/>
    <property type="match status" value="1"/>
</dbReference>
<name>A0ABZ0SAX1_9GAMM</name>
<keyword evidence="2" id="KW-1277">Toxin-antitoxin system</keyword>
<comment type="similarity">
    <text evidence="1">Belongs to the RelE toxin family.</text>
</comment>
<evidence type="ECO:0000313" key="3">
    <source>
        <dbReference type="EMBL" id="WPL17700.1"/>
    </source>
</evidence>
<keyword evidence="4" id="KW-1185">Reference proteome</keyword>
<dbReference type="RefSeq" id="WP_328983510.1">
    <property type="nucleotide sequence ID" value="NZ_CP121472.1"/>
</dbReference>
<accession>A0ABZ0SAX1</accession>
<dbReference type="InterPro" id="IPR007712">
    <property type="entry name" value="RelE/ParE_toxin"/>
</dbReference>
<evidence type="ECO:0000256" key="1">
    <source>
        <dbReference type="ARBA" id="ARBA00006226"/>
    </source>
</evidence>
<protein>
    <submittedName>
        <fullName evidence="3">Plasmid stabilization system protein</fullName>
    </submittedName>
</protein>
<dbReference type="Gene3D" id="3.30.2310.20">
    <property type="entry name" value="RelE-like"/>
    <property type="match status" value="1"/>
</dbReference>
<reference evidence="3 4" key="1">
    <citation type="journal article" date="2023" name="Microorganisms">
        <title>Thiorhodovibrio frisius and Trv. litoralis spp. nov., Two Novel Members from a Clade of Fastidious Purple Sulfur Bacteria That Exhibit Unique Red-Shifted Light-Harvesting Capabilities.</title>
        <authorList>
            <person name="Methner A."/>
            <person name="Kuzyk S.B."/>
            <person name="Petersen J."/>
            <person name="Bauer S."/>
            <person name="Brinkmann H."/>
            <person name="Sichau K."/>
            <person name="Wanner G."/>
            <person name="Wolf J."/>
            <person name="Neumann-Schaal M."/>
            <person name="Henke P."/>
            <person name="Tank M."/>
            <person name="Sproer C."/>
            <person name="Bunk B."/>
            <person name="Overmann J."/>
        </authorList>
    </citation>
    <scope>NUCLEOTIDE SEQUENCE [LARGE SCALE GENOMIC DNA]</scope>
    <source>
        <strain evidence="3 4">DSM 6702</strain>
    </source>
</reference>
<dbReference type="Pfam" id="PF05016">
    <property type="entry name" value="ParE_toxin"/>
    <property type="match status" value="1"/>
</dbReference>
<dbReference type="InterPro" id="IPR051803">
    <property type="entry name" value="TA_system_RelE-like_toxin"/>
</dbReference>
<gene>
    <name evidence="3" type="ORF">Thiowin_02739</name>
</gene>
<proteinExistence type="inferred from homology"/>
<evidence type="ECO:0000313" key="4">
    <source>
        <dbReference type="Proteomes" id="UP001432180"/>
    </source>
</evidence>
<dbReference type="PANTHER" id="PTHR33755">
    <property type="entry name" value="TOXIN PARE1-RELATED"/>
    <property type="match status" value="1"/>
</dbReference>
<dbReference type="Proteomes" id="UP001432180">
    <property type="component" value="Chromosome"/>
</dbReference>
<dbReference type="InterPro" id="IPR035093">
    <property type="entry name" value="RelE/ParE_toxin_dom_sf"/>
</dbReference>
<dbReference type="EMBL" id="CP121472">
    <property type="protein sequence ID" value="WPL17700.1"/>
    <property type="molecule type" value="Genomic_DNA"/>
</dbReference>
<evidence type="ECO:0000256" key="2">
    <source>
        <dbReference type="ARBA" id="ARBA00022649"/>
    </source>
</evidence>
<sequence>MPDIRVTLAESALGDLEDIRKWYEEQGVPEVGERLLLEILEHIEDLSNHPKIGRIVPEFGQTFLRELIHSPFRIVYRLDPGRVRVVRVWRGERILRLPSSAEHP</sequence>